<keyword evidence="2" id="KW-0547">Nucleotide-binding</keyword>
<dbReference type="PANTHER" id="PTHR13710:SF105">
    <property type="entry name" value="ATP-DEPENDENT DNA HELICASE Q1"/>
    <property type="match status" value="1"/>
</dbReference>
<evidence type="ECO:0000256" key="3">
    <source>
        <dbReference type="ARBA" id="ARBA00022801"/>
    </source>
</evidence>
<dbReference type="GO" id="GO:0009378">
    <property type="term" value="F:four-way junction helicase activity"/>
    <property type="evidence" value="ECO:0007669"/>
    <property type="project" value="TreeGrafter"/>
</dbReference>
<evidence type="ECO:0000256" key="4">
    <source>
        <dbReference type="ARBA" id="ARBA00022806"/>
    </source>
</evidence>
<evidence type="ECO:0000256" key="8">
    <source>
        <dbReference type="ARBA" id="ARBA00034617"/>
    </source>
</evidence>
<dbReference type="GO" id="GO:0003677">
    <property type="term" value="F:DNA binding"/>
    <property type="evidence" value="ECO:0007669"/>
    <property type="project" value="UniProtKB-KW"/>
</dbReference>
<name>A0A0P7Z2B5_9CYAN</name>
<dbReference type="PROSITE" id="PS51192">
    <property type="entry name" value="HELICASE_ATP_BIND_1"/>
    <property type="match status" value="1"/>
</dbReference>
<dbReference type="Proteomes" id="UP000050465">
    <property type="component" value="Unassembled WGS sequence"/>
</dbReference>
<dbReference type="EC" id="5.6.2.4" evidence="9"/>
<dbReference type="GO" id="GO:0006310">
    <property type="term" value="P:DNA recombination"/>
    <property type="evidence" value="ECO:0007669"/>
    <property type="project" value="InterPro"/>
</dbReference>
<dbReference type="GO" id="GO:0005524">
    <property type="term" value="F:ATP binding"/>
    <property type="evidence" value="ECO:0007669"/>
    <property type="project" value="UniProtKB-KW"/>
</dbReference>
<evidence type="ECO:0000256" key="5">
    <source>
        <dbReference type="ARBA" id="ARBA00022840"/>
    </source>
</evidence>
<evidence type="ECO:0000313" key="12">
    <source>
        <dbReference type="EMBL" id="KPQ37126.1"/>
    </source>
</evidence>
<dbReference type="Pfam" id="PF00271">
    <property type="entry name" value="Helicase_C"/>
    <property type="match status" value="1"/>
</dbReference>
<keyword evidence="3 12" id="KW-0378">Hydrolase</keyword>
<organism evidence="12 13">
    <name type="scientific">Phormidesmis priestleyi Ana</name>
    <dbReference type="NCBI Taxonomy" id="1666911"/>
    <lineage>
        <taxon>Bacteria</taxon>
        <taxon>Bacillati</taxon>
        <taxon>Cyanobacteriota</taxon>
        <taxon>Cyanophyceae</taxon>
        <taxon>Leptolyngbyales</taxon>
        <taxon>Leptolyngbyaceae</taxon>
        <taxon>Phormidesmis</taxon>
    </lineage>
</organism>
<dbReference type="PANTHER" id="PTHR13710">
    <property type="entry name" value="DNA HELICASE RECQ FAMILY MEMBER"/>
    <property type="match status" value="1"/>
</dbReference>
<dbReference type="Pfam" id="PF00270">
    <property type="entry name" value="DEAD"/>
    <property type="match status" value="1"/>
</dbReference>
<dbReference type="InterPro" id="IPR014001">
    <property type="entry name" value="Helicase_ATP-bd"/>
</dbReference>
<dbReference type="GO" id="GO:0043590">
    <property type="term" value="C:bacterial nucleoid"/>
    <property type="evidence" value="ECO:0007669"/>
    <property type="project" value="TreeGrafter"/>
</dbReference>
<dbReference type="STRING" id="1666911.HLUCCA11_04175"/>
<dbReference type="AlphaFoldDB" id="A0A0P7Z2B5"/>
<dbReference type="NCBIfam" id="TIGR00614">
    <property type="entry name" value="recQ_fam"/>
    <property type="match status" value="1"/>
</dbReference>
<comment type="caution">
    <text evidence="12">The sequence shown here is derived from an EMBL/GenBank/DDBJ whole genome shotgun (WGS) entry which is preliminary data.</text>
</comment>
<reference evidence="12 13" key="1">
    <citation type="submission" date="2015-09" db="EMBL/GenBank/DDBJ databases">
        <title>Identification and resolution of microdiversity through metagenomic sequencing of parallel consortia.</title>
        <authorList>
            <person name="Nelson W.C."/>
            <person name="Romine M.F."/>
            <person name="Lindemann S.R."/>
        </authorList>
    </citation>
    <scope>NUCLEOTIDE SEQUENCE [LARGE SCALE GENOMIC DNA]</scope>
    <source>
        <strain evidence="12">Ana</strain>
    </source>
</reference>
<feature type="domain" description="Helicase ATP-binding" evidence="10">
    <location>
        <begin position="22"/>
        <end position="199"/>
    </location>
</feature>
<evidence type="ECO:0000256" key="7">
    <source>
        <dbReference type="ARBA" id="ARBA00023235"/>
    </source>
</evidence>
<dbReference type="GO" id="GO:0005737">
    <property type="term" value="C:cytoplasm"/>
    <property type="evidence" value="ECO:0007669"/>
    <property type="project" value="TreeGrafter"/>
</dbReference>
<dbReference type="PROSITE" id="PS51194">
    <property type="entry name" value="HELICASE_CTER"/>
    <property type="match status" value="1"/>
</dbReference>
<dbReference type="SUPFAM" id="SSF52540">
    <property type="entry name" value="P-loop containing nucleoside triphosphate hydrolases"/>
    <property type="match status" value="1"/>
</dbReference>
<keyword evidence="5" id="KW-0067">ATP-binding</keyword>
<keyword evidence="4 12" id="KW-0347">Helicase</keyword>
<proteinExistence type="inferred from homology"/>
<dbReference type="GO" id="GO:0016787">
    <property type="term" value="F:hydrolase activity"/>
    <property type="evidence" value="ECO:0007669"/>
    <property type="project" value="UniProtKB-KW"/>
</dbReference>
<dbReference type="InterPro" id="IPR011545">
    <property type="entry name" value="DEAD/DEAH_box_helicase_dom"/>
</dbReference>
<dbReference type="InterPro" id="IPR004589">
    <property type="entry name" value="DNA_helicase_ATP-dep_RecQ"/>
</dbReference>
<dbReference type="EMBL" id="LJZR01000003">
    <property type="protein sequence ID" value="KPQ37126.1"/>
    <property type="molecule type" value="Genomic_DNA"/>
</dbReference>
<dbReference type="GO" id="GO:0006281">
    <property type="term" value="P:DNA repair"/>
    <property type="evidence" value="ECO:0007669"/>
    <property type="project" value="TreeGrafter"/>
</dbReference>
<dbReference type="SMART" id="SM00487">
    <property type="entry name" value="DEXDc"/>
    <property type="match status" value="1"/>
</dbReference>
<keyword evidence="7" id="KW-0413">Isomerase</keyword>
<evidence type="ECO:0000256" key="2">
    <source>
        <dbReference type="ARBA" id="ARBA00022741"/>
    </source>
</evidence>
<dbReference type="GO" id="GO:0043138">
    <property type="term" value="F:3'-5' DNA helicase activity"/>
    <property type="evidence" value="ECO:0007669"/>
    <property type="project" value="UniProtKB-EC"/>
</dbReference>
<evidence type="ECO:0000256" key="9">
    <source>
        <dbReference type="ARBA" id="ARBA00034808"/>
    </source>
</evidence>
<keyword evidence="6" id="KW-0238">DNA-binding</keyword>
<comment type="catalytic activity">
    <reaction evidence="8">
        <text>Couples ATP hydrolysis with the unwinding of duplex DNA by translocating in the 3'-5' direction.</text>
        <dbReference type="EC" id="5.6.2.4"/>
    </reaction>
</comment>
<evidence type="ECO:0000259" key="11">
    <source>
        <dbReference type="PROSITE" id="PS51194"/>
    </source>
</evidence>
<evidence type="ECO:0000313" key="13">
    <source>
        <dbReference type="Proteomes" id="UP000050465"/>
    </source>
</evidence>
<dbReference type="InterPro" id="IPR027417">
    <property type="entry name" value="P-loop_NTPase"/>
</dbReference>
<accession>A0A0P7Z2B5</accession>
<evidence type="ECO:0000259" key="10">
    <source>
        <dbReference type="PROSITE" id="PS51192"/>
    </source>
</evidence>
<evidence type="ECO:0000256" key="6">
    <source>
        <dbReference type="ARBA" id="ARBA00023125"/>
    </source>
</evidence>
<comment type="similarity">
    <text evidence="1">Belongs to the helicase family. RecQ subfamily.</text>
</comment>
<dbReference type="InterPro" id="IPR001650">
    <property type="entry name" value="Helicase_C-like"/>
</dbReference>
<protein>
    <recommendedName>
        <fullName evidence="9">DNA 3'-5' helicase</fullName>
        <ecNumber evidence="9">5.6.2.4</ecNumber>
    </recommendedName>
</protein>
<evidence type="ECO:0000256" key="1">
    <source>
        <dbReference type="ARBA" id="ARBA00005446"/>
    </source>
</evidence>
<dbReference type="SMART" id="SM00490">
    <property type="entry name" value="HELICc"/>
    <property type="match status" value="1"/>
</dbReference>
<dbReference type="Gene3D" id="3.40.50.300">
    <property type="entry name" value="P-loop containing nucleotide triphosphate hydrolases"/>
    <property type="match status" value="2"/>
</dbReference>
<feature type="domain" description="Helicase C-terminal" evidence="11">
    <location>
        <begin position="223"/>
        <end position="381"/>
    </location>
</feature>
<gene>
    <name evidence="12" type="primary">recQ</name>
    <name evidence="12" type="ORF">HLUCCA11_04175</name>
</gene>
<dbReference type="PATRIC" id="fig|1666911.3.peg.3687"/>
<sequence>MRSRFQQIWGYEDFRPPQGEIAAALLKGQDSLIVMPTGGGKSVCFQLPALMKSGVTLVVSPLVALMENQVQELAEKGLSAAALHSELENQLHWQTLRRLAQNHLRLLYLSPETLLSTKVWTVLCEPQVVINALVLDEAHCLTQWGDSFRPTYRRLGAVRSALLACKPKGAKIAIAAFTATADPITQKALHTVLRLQSPQIIRLNPYRSNLHLSVKTVWTPKGRKRALLKFVQQQGKQSGLIYARTRRGTEALAHWFAHQGYSVQAYHGGLGASQRRRIESQWIEGNCQFVVCTSAFGMGINKSDCRFVAHHEVPSLLAEYVQEVGRGGRDGQPAQALSLVSEPTGLLAPEDKQRWQFFEQKAQQLQRSALQLVKQIPAEGNIDEVRRKFRESDQALALLHRNGQLTWLDPFTYRIDLGQSAKADKQPPPAAVMKRYLFTRQCRWQFLLEAFGFADEAKDMRCGKCDRCMS</sequence>
<dbReference type="GO" id="GO:0030894">
    <property type="term" value="C:replisome"/>
    <property type="evidence" value="ECO:0007669"/>
    <property type="project" value="TreeGrafter"/>
</dbReference>
<dbReference type="CDD" id="cd17920">
    <property type="entry name" value="DEXHc_RecQ"/>
    <property type="match status" value="1"/>
</dbReference>